<organism evidence="1 2">
    <name type="scientific">Mucilaginibacter aquariorum</name>
    <dbReference type="NCBI Taxonomy" id="2967225"/>
    <lineage>
        <taxon>Bacteria</taxon>
        <taxon>Pseudomonadati</taxon>
        <taxon>Bacteroidota</taxon>
        <taxon>Sphingobacteriia</taxon>
        <taxon>Sphingobacteriales</taxon>
        <taxon>Sphingobacteriaceae</taxon>
        <taxon>Mucilaginibacter</taxon>
    </lineage>
</organism>
<proteinExistence type="predicted"/>
<dbReference type="EMBL" id="JANHOH010000002">
    <property type="protein sequence ID" value="MCQ6959191.1"/>
    <property type="molecule type" value="Genomic_DNA"/>
</dbReference>
<name>A0ABT1T3K5_9SPHI</name>
<reference evidence="1 2" key="1">
    <citation type="submission" date="2022-07" db="EMBL/GenBank/DDBJ databases">
        <title>Mucilaginibacter sp. JC4.</title>
        <authorList>
            <person name="Le V."/>
            <person name="Ko S.-R."/>
            <person name="Ahn C.-Y."/>
            <person name="Oh H.-M."/>
        </authorList>
    </citation>
    <scope>NUCLEOTIDE SEQUENCE [LARGE SCALE GENOMIC DNA]</scope>
    <source>
        <strain evidence="1 2">JC4</strain>
    </source>
</reference>
<protein>
    <submittedName>
        <fullName evidence="1">Uncharacterized protein</fullName>
    </submittedName>
</protein>
<dbReference type="Proteomes" id="UP001204376">
    <property type="component" value="Unassembled WGS sequence"/>
</dbReference>
<evidence type="ECO:0000313" key="1">
    <source>
        <dbReference type="EMBL" id="MCQ6959191.1"/>
    </source>
</evidence>
<dbReference type="RefSeq" id="WP_256539378.1">
    <property type="nucleotide sequence ID" value="NZ_JANHOH010000002.1"/>
</dbReference>
<keyword evidence="2" id="KW-1185">Reference proteome</keyword>
<gene>
    <name evidence="1" type="ORF">NPE20_14535</name>
</gene>
<accession>A0ABT1T3K5</accession>
<sequence length="129" mass="14842">MKPATTDQELEFELQELYLTGKRWMSDMTFMNEKLIFLKEQLTKNPLHLPALQLPEGAEVFIDRLDRAEINQGTLATEVVNFMNKLEPLIVDKAPVIGMSLIEDYCLLDKKNKKALDELEDLKKGYLLG</sequence>
<comment type="caution">
    <text evidence="1">The sequence shown here is derived from an EMBL/GenBank/DDBJ whole genome shotgun (WGS) entry which is preliminary data.</text>
</comment>
<evidence type="ECO:0000313" key="2">
    <source>
        <dbReference type="Proteomes" id="UP001204376"/>
    </source>
</evidence>